<organism evidence="1 2">
    <name type="scientific">Acinetobacter parvus NIPH 1103</name>
    <dbReference type="NCBI Taxonomy" id="1217671"/>
    <lineage>
        <taxon>Bacteria</taxon>
        <taxon>Pseudomonadati</taxon>
        <taxon>Pseudomonadota</taxon>
        <taxon>Gammaproteobacteria</taxon>
        <taxon>Moraxellales</taxon>
        <taxon>Moraxellaceae</taxon>
        <taxon>Acinetobacter</taxon>
    </lineage>
</organism>
<proteinExistence type="predicted"/>
<dbReference type="Proteomes" id="UP000018426">
    <property type="component" value="Unassembled WGS sequence"/>
</dbReference>
<protein>
    <recommendedName>
        <fullName evidence="3">PD-(D/E)XK nuclease superfamily protein</fullName>
    </recommendedName>
</protein>
<evidence type="ECO:0000313" key="2">
    <source>
        <dbReference type="Proteomes" id="UP000018426"/>
    </source>
</evidence>
<sequence>MDIKNQLLSLIDHVVKTNEENIVKNKSKGEYFNLIKIMGMATSEVHTHTPIIADLLNPKGSHGQGSIFLKIFVEYFSLNFDINTKVIVEREKREEKDQIDILIRNDHQIMIIENKIYASDQSKQLNRYYSYCIAKNKQPILIYLSLLDAQPSKKSLGHILRNEEDGCYYLNGDITQPVDLSILNYQNDLLGWLSEIEQYLNDQTNILAAIQQYKNLVLQITGNIMSNKSAIKELLLSVDSKQFKAISDINHIFQSQEFRGELLERFFSEIDTSFNHYQGYSISLDSKYNNVRHDLSKCKRWFKNVQKSKRMSRDFIGCIFEHEAVPLLKFMIIVVTEGLHYGVVCEDSNINLKDVIDDSLWLSQSNKNKLEMSWMSKLVCNIRNFDSITLDLLVTQDNEIFDRWIGEVIANFNSVIEEFKQLDEAK</sequence>
<dbReference type="Pfam" id="PF14281">
    <property type="entry name" value="PDDEXK_4"/>
    <property type="match status" value="1"/>
</dbReference>
<dbReference type="PATRIC" id="fig|1217671.3.peg.835"/>
<accession>N8Q5R7</accession>
<reference evidence="1 2" key="1">
    <citation type="submission" date="2013-02" db="EMBL/GenBank/DDBJ databases">
        <title>The Genome Sequence of Acinetobacter parvus NIPH 1103.</title>
        <authorList>
            <consortium name="The Broad Institute Genome Sequencing Platform"/>
            <consortium name="The Broad Institute Genome Sequencing Center for Infectious Disease"/>
            <person name="Cerqueira G."/>
            <person name="Feldgarden M."/>
            <person name="Courvalin P."/>
            <person name="Perichon B."/>
            <person name="Grillot-Courvalin C."/>
            <person name="Clermont D."/>
            <person name="Rocha E."/>
            <person name="Yoon E.-J."/>
            <person name="Nemec A."/>
            <person name="Walker B."/>
            <person name="Young S.K."/>
            <person name="Zeng Q."/>
            <person name="Gargeya S."/>
            <person name="Fitzgerald M."/>
            <person name="Haas B."/>
            <person name="Abouelleil A."/>
            <person name="Alvarado L."/>
            <person name="Arachchi H.M."/>
            <person name="Berlin A.M."/>
            <person name="Chapman S.B."/>
            <person name="Dewar J."/>
            <person name="Goldberg J."/>
            <person name="Griggs A."/>
            <person name="Gujja S."/>
            <person name="Hansen M."/>
            <person name="Howarth C."/>
            <person name="Imamovic A."/>
            <person name="Larimer J."/>
            <person name="McCowan C."/>
            <person name="Murphy C."/>
            <person name="Neiman D."/>
            <person name="Pearson M."/>
            <person name="Priest M."/>
            <person name="Roberts A."/>
            <person name="Saif S."/>
            <person name="Shea T."/>
            <person name="Sisk P."/>
            <person name="Sykes S."/>
            <person name="Wortman J."/>
            <person name="Nusbaum C."/>
            <person name="Birren B."/>
        </authorList>
    </citation>
    <scope>NUCLEOTIDE SEQUENCE [LARGE SCALE GENOMIC DNA]</scope>
    <source>
        <strain evidence="1 2">NIPH 1103</strain>
    </source>
</reference>
<dbReference type="InterPro" id="IPR029470">
    <property type="entry name" value="PDDEXK_4"/>
</dbReference>
<evidence type="ECO:0000313" key="1">
    <source>
        <dbReference type="EMBL" id="ENU33880.1"/>
    </source>
</evidence>
<dbReference type="STRING" id="134533.GCA_001485085_01851"/>
<dbReference type="RefSeq" id="WP_004677663.1">
    <property type="nucleotide sequence ID" value="NZ_KB849225.1"/>
</dbReference>
<dbReference type="AlphaFoldDB" id="N8Q5R7"/>
<dbReference type="HOGENOM" id="CLU_646602_0_0_6"/>
<name>N8Q5R7_9GAMM</name>
<evidence type="ECO:0008006" key="3">
    <source>
        <dbReference type="Google" id="ProtNLM"/>
    </source>
</evidence>
<comment type="caution">
    <text evidence="1">The sequence shown here is derived from an EMBL/GenBank/DDBJ whole genome shotgun (WGS) entry which is preliminary data.</text>
</comment>
<gene>
    <name evidence="1" type="ORF">F989_00852</name>
</gene>
<dbReference type="EMBL" id="APOL01000019">
    <property type="protein sequence ID" value="ENU33880.1"/>
    <property type="molecule type" value="Genomic_DNA"/>
</dbReference>